<evidence type="ECO:0000313" key="2">
    <source>
        <dbReference type="EMBL" id="MFC0214230.1"/>
    </source>
</evidence>
<accession>A0ABV6DNL5</accession>
<evidence type="ECO:0000256" key="1">
    <source>
        <dbReference type="SAM" id="Phobius"/>
    </source>
</evidence>
<dbReference type="Proteomes" id="UP001589776">
    <property type="component" value="Unassembled WGS sequence"/>
</dbReference>
<organism evidence="2 3">
    <name type="scientific">Paenibacillus chartarius</name>
    <dbReference type="NCBI Taxonomy" id="747481"/>
    <lineage>
        <taxon>Bacteria</taxon>
        <taxon>Bacillati</taxon>
        <taxon>Bacillota</taxon>
        <taxon>Bacilli</taxon>
        <taxon>Bacillales</taxon>
        <taxon>Paenibacillaceae</taxon>
        <taxon>Paenibacillus</taxon>
    </lineage>
</organism>
<keyword evidence="3" id="KW-1185">Reference proteome</keyword>
<keyword evidence="1" id="KW-1133">Transmembrane helix</keyword>
<sequence length="94" mass="10718">MNFNFSASLIATIIVILILFMFYRKRKEDEKGLGWKLVGFFVLGSFVFSWQGIPIPAGYIVIVLMLRPRKNARIKQYSALLGVIMVLLGRLIPV</sequence>
<comment type="caution">
    <text evidence="2">The sequence shown here is derived from an EMBL/GenBank/DDBJ whole genome shotgun (WGS) entry which is preliminary data.</text>
</comment>
<gene>
    <name evidence="2" type="ORF">ACFFK0_17515</name>
</gene>
<name>A0ABV6DNL5_9BACL</name>
<dbReference type="EMBL" id="JBHLWN010000071">
    <property type="protein sequence ID" value="MFC0214230.1"/>
    <property type="molecule type" value="Genomic_DNA"/>
</dbReference>
<keyword evidence="1" id="KW-0812">Transmembrane</keyword>
<reference evidence="2 3" key="1">
    <citation type="submission" date="2024-09" db="EMBL/GenBank/DDBJ databases">
        <authorList>
            <person name="Sun Q."/>
            <person name="Mori K."/>
        </authorList>
    </citation>
    <scope>NUCLEOTIDE SEQUENCE [LARGE SCALE GENOMIC DNA]</scope>
    <source>
        <strain evidence="2 3">CCM 7759</strain>
    </source>
</reference>
<feature type="transmembrane region" description="Helical" evidence="1">
    <location>
        <begin position="6"/>
        <end position="23"/>
    </location>
</feature>
<proteinExistence type="predicted"/>
<keyword evidence="1" id="KW-0472">Membrane</keyword>
<feature type="transmembrane region" description="Helical" evidence="1">
    <location>
        <begin position="35"/>
        <end position="62"/>
    </location>
</feature>
<feature type="transmembrane region" description="Helical" evidence="1">
    <location>
        <begin position="74"/>
        <end position="92"/>
    </location>
</feature>
<evidence type="ECO:0000313" key="3">
    <source>
        <dbReference type="Proteomes" id="UP001589776"/>
    </source>
</evidence>
<dbReference type="RefSeq" id="WP_377471585.1">
    <property type="nucleotide sequence ID" value="NZ_JBHLWN010000071.1"/>
</dbReference>
<protein>
    <submittedName>
        <fullName evidence="2">Uncharacterized protein</fullName>
    </submittedName>
</protein>